<organism evidence="1">
    <name type="scientific">Anguilla anguilla</name>
    <name type="common">European freshwater eel</name>
    <name type="synonym">Muraena anguilla</name>
    <dbReference type="NCBI Taxonomy" id="7936"/>
    <lineage>
        <taxon>Eukaryota</taxon>
        <taxon>Metazoa</taxon>
        <taxon>Chordata</taxon>
        <taxon>Craniata</taxon>
        <taxon>Vertebrata</taxon>
        <taxon>Euteleostomi</taxon>
        <taxon>Actinopterygii</taxon>
        <taxon>Neopterygii</taxon>
        <taxon>Teleostei</taxon>
        <taxon>Anguilliformes</taxon>
        <taxon>Anguillidae</taxon>
        <taxon>Anguilla</taxon>
    </lineage>
</organism>
<reference evidence="1" key="2">
    <citation type="journal article" date="2015" name="Fish Shellfish Immunol.">
        <title>Early steps in the European eel (Anguilla anguilla)-Vibrio vulnificus interaction in the gills: Role of the RtxA13 toxin.</title>
        <authorList>
            <person name="Callol A."/>
            <person name="Pajuelo D."/>
            <person name="Ebbesson L."/>
            <person name="Teles M."/>
            <person name="MacKenzie S."/>
            <person name="Amaro C."/>
        </authorList>
    </citation>
    <scope>NUCLEOTIDE SEQUENCE</scope>
</reference>
<name>A0A0E9RXB8_ANGAN</name>
<accession>A0A0E9RXB8</accession>
<protein>
    <submittedName>
        <fullName evidence="1">Uncharacterized protein</fullName>
    </submittedName>
</protein>
<dbReference type="PROSITE" id="PS51257">
    <property type="entry name" value="PROKAR_LIPOPROTEIN"/>
    <property type="match status" value="1"/>
</dbReference>
<sequence>MFKFLTSFSVFFSCYLLQACSFALVPRVCFHLFQRLCLFLCLL</sequence>
<dbReference type="AlphaFoldDB" id="A0A0E9RXB8"/>
<proteinExistence type="predicted"/>
<dbReference type="EMBL" id="GBXM01075045">
    <property type="protein sequence ID" value="JAH33532.1"/>
    <property type="molecule type" value="Transcribed_RNA"/>
</dbReference>
<reference evidence="1" key="1">
    <citation type="submission" date="2014-11" db="EMBL/GenBank/DDBJ databases">
        <authorList>
            <person name="Amaro Gonzalez C."/>
        </authorList>
    </citation>
    <scope>NUCLEOTIDE SEQUENCE</scope>
</reference>
<evidence type="ECO:0000313" key="1">
    <source>
        <dbReference type="EMBL" id="JAH33532.1"/>
    </source>
</evidence>